<comment type="caution">
    <text evidence="1">The sequence shown here is derived from an EMBL/GenBank/DDBJ whole genome shotgun (WGS) entry which is preliminary data.</text>
</comment>
<evidence type="ECO:0000313" key="1">
    <source>
        <dbReference type="EMBL" id="KAF2579640.1"/>
    </source>
</evidence>
<organism evidence="1 2">
    <name type="scientific">Brassica cretica</name>
    <name type="common">Mustard</name>
    <dbReference type="NCBI Taxonomy" id="69181"/>
    <lineage>
        <taxon>Eukaryota</taxon>
        <taxon>Viridiplantae</taxon>
        <taxon>Streptophyta</taxon>
        <taxon>Embryophyta</taxon>
        <taxon>Tracheophyta</taxon>
        <taxon>Spermatophyta</taxon>
        <taxon>Magnoliopsida</taxon>
        <taxon>eudicotyledons</taxon>
        <taxon>Gunneridae</taxon>
        <taxon>Pentapetalae</taxon>
        <taxon>rosids</taxon>
        <taxon>malvids</taxon>
        <taxon>Brassicales</taxon>
        <taxon>Brassicaceae</taxon>
        <taxon>Brassiceae</taxon>
        <taxon>Brassica</taxon>
    </lineage>
</organism>
<sequence>MISPRKNLQQRRDEQAIVLREIFMNFEQDLCDKLQHCIEPVLYALKRPHVLPQRDDVFFDNEVDETCDLLKEIHGAPIFDVYDDIDHIFDDCGDADITSNVFDEVSDIIIGTQEVSNNNFEPTERVHVIGAFGLLGEMTCQDMRNPIPRNFFATHNQLVNNKSPAQNCAEIVFANHHQWVKSVPQVRDKSTNSSCQGYGDLTFSFYDEDVEPPDRDRRGGCFLLFLQQDGLTNEDVQVSDTKTQLVPDRHVGTSRRKSMTWDFEIFSLAHQFVRLIQKFEQSRHNILEIKCVLRIARRVKVSFDTLGFLSLLTSQTRERTQWICPLDIFLYLDHLHMGRMQYSDVHLLKLINETLGASILFNTLHVLENSTTVSEICELTLLFTLAFDSDFIRLLGHVKLIENCAPESFSDDITSEEQDTSGLVRHGLTVFITLPLITKCSYLWGI</sequence>
<dbReference type="OrthoDB" id="10327183at2759"/>
<protein>
    <submittedName>
        <fullName evidence="1">Uncharacterized protein</fullName>
    </submittedName>
</protein>
<name>A0A8S9JB24_BRACR</name>
<accession>A0A8S9JB24</accession>
<gene>
    <name evidence="1" type="ORF">F2Q68_00003475</name>
</gene>
<evidence type="ECO:0000313" key="2">
    <source>
        <dbReference type="Proteomes" id="UP000712281"/>
    </source>
</evidence>
<dbReference type="EMBL" id="QGKW02001660">
    <property type="protein sequence ID" value="KAF2579640.1"/>
    <property type="molecule type" value="Genomic_DNA"/>
</dbReference>
<dbReference type="Proteomes" id="UP000712281">
    <property type="component" value="Unassembled WGS sequence"/>
</dbReference>
<proteinExistence type="predicted"/>
<reference evidence="1" key="1">
    <citation type="submission" date="2019-12" db="EMBL/GenBank/DDBJ databases">
        <title>Genome sequencing and annotation of Brassica cretica.</title>
        <authorList>
            <person name="Studholme D.J."/>
            <person name="Sarris P.F."/>
        </authorList>
    </citation>
    <scope>NUCLEOTIDE SEQUENCE</scope>
    <source>
        <strain evidence="1">PFS-001/15</strain>
        <tissue evidence="1">Leaf</tissue>
    </source>
</reference>
<dbReference type="AlphaFoldDB" id="A0A8S9JB24"/>